<sequence length="184" mass="21839">MKDYTFTYKISADDYLKHQLFGASMNDKVKQQRKKGLLLWTSAFFILAIIFVFFRNYALAIYFGVFGIGFIFIYPIYSRWIYKRYYKRFVYRNFNKTKLENIGLSFSTSDITITNGENEGKIPVSSIEIIYEIPSHFFIKLDRGRNIIISKSQIEAKDLLSKTLIDLAESKSIPYEKMMNWKWK</sequence>
<dbReference type="Proteomes" id="UP000182761">
    <property type="component" value="Unassembled WGS sequence"/>
</dbReference>
<dbReference type="STRING" id="1586267.GCA_001418685_00916"/>
<organism evidence="2 3">
    <name type="scientific">Apibacter mensalis</name>
    <dbReference type="NCBI Taxonomy" id="1586267"/>
    <lineage>
        <taxon>Bacteria</taxon>
        <taxon>Pseudomonadati</taxon>
        <taxon>Bacteroidota</taxon>
        <taxon>Flavobacteriia</taxon>
        <taxon>Flavobacteriales</taxon>
        <taxon>Weeksellaceae</taxon>
        <taxon>Apibacter</taxon>
    </lineage>
</organism>
<evidence type="ECO:0000313" key="3">
    <source>
        <dbReference type="Proteomes" id="UP000182761"/>
    </source>
</evidence>
<proteinExistence type="predicted"/>
<gene>
    <name evidence="2" type="ORF">Ga0061079_10531</name>
</gene>
<keyword evidence="3" id="KW-1185">Reference proteome</keyword>
<dbReference type="RefSeq" id="WP_055425290.1">
    <property type="nucleotide sequence ID" value="NZ_FCOR01000005.1"/>
</dbReference>
<accession>A0A0X3APK6</accession>
<dbReference type="EMBL" id="FCOR01000005">
    <property type="protein sequence ID" value="CVK16077.1"/>
    <property type="molecule type" value="Genomic_DNA"/>
</dbReference>
<feature type="transmembrane region" description="Helical" evidence="1">
    <location>
        <begin position="37"/>
        <end position="54"/>
    </location>
</feature>
<keyword evidence="1" id="KW-1133">Transmembrane helix</keyword>
<keyword evidence="1" id="KW-0472">Membrane</keyword>
<feature type="transmembrane region" description="Helical" evidence="1">
    <location>
        <begin position="60"/>
        <end position="82"/>
    </location>
</feature>
<reference evidence="2 3" key="1">
    <citation type="submission" date="2016-01" db="EMBL/GenBank/DDBJ databases">
        <authorList>
            <person name="McClelland M."/>
            <person name="Jain A."/>
            <person name="Saraogi P."/>
            <person name="Mendelson R."/>
            <person name="Westerman R."/>
            <person name="SanMiguel P."/>
            <person name="Csonka L."/>
        </authorList>
    </citation>
    <scope>NUCLEOTIDE SEQUENCE [LARGE SCALE GENOMIC DNA]</scope>
    <source>
        <strain evidence="2 3">R-53146</strain>
    </source>
</reference>
<name>A0A0X3APK6_9FLAO</name>
<dbReference type="OrthoDB" id="1453500at2"/>
<protein>
    <submittedName>
        <fullName evidence="2">Uncharacterized protein</fullName>
    </submittedName>
</protein>
<evidence type="ECO:0000313" key="2">
    <source>
        <dbReference type="EMBL" id="CVK16077.1"/>
    </source>
</evidence>
<evidence type="ECO:0000256" key="1">
    <source>
        <dbReference type="SAM" id="Phobius"/>
    </source>
</evidence>
<keyword evidence="1" id="KW-0812">Transmembrane</keyword>
<dbReference type="AlphaFoldDB" id="A0A0X3APK6"/>